<dbReference type="PANTHER" id="PTHR42855:SF2">
    <property type="entry name" value="DRUG RESISTANCE ABC TRANSPORTER,ATP-BINDING PROTEIN"/>
    <property type="match status" value="1"/>
</dbReference>
<dbReference type="AlphaFoldDB" id="A0A3A3H1C4"/>
<gene>
    <name evidence="5" type="ORF">DQX05_17120</name>
</gene>
<dbReference type="SMART" id="SM00382">
    <property type="entry name" value="AAA"/>
    <property type="match status" value="2"/>
</dbReference>
<dbReference type="InterPro" id="IPR032781">
    <property type="entry name" value="ABC_tran_Xtn"/>
</dbReference>
<dbReference type="GO" id="GO:0005524">
    <property type="term" value="F:ATP binding"/>
    <property type="evidence" value="ECO:0007669"/>
    <property type="project" value="UniProtKB-KW"/>
</dbReference>
<dbReference type="CDD" id="cd03221">
    <property type="entry name" value="ABCF_EF-3"/>
    <property type="match status" value="2"/>
</dbReference>
<dbReference type="OrthoDB" id="9760950at2"/>
<name>A0A3A3H1C4_PANTH</name>
<feature type="domain" description="ABC transporter" evidence="4">
    <location>
        <begin position="314"/>
        <end position="512"/>
    </location>
</feature>
<evidence type="ECO:0000313" key="5">
    <source>
        <dbReference type="EMBL" id="RJG22653.1"/>
    </source>
</evidence>
<dbReference type="Pfam" id="PF12848">
    <property type="entry name" value="ABC_tran_Xtn"/>
    <property type="match status" value="1"/>
</dbReference>
<proteinExistence type="predicted"/>
<dbReference type="RefSeq" id="WP_119794747.1">
    <property type="nucleotide sequence ID" value="NZ_QYZD01000015.1"/>
</dbReference>
<dbReference type="SUPFAM" id="SSF52540">
    <property type="entry name" value="P-loop containing nucleoside triphosphate hydrolases"/>
    <property type="match status" value="2"/>
</dbReference>
<evidence type="ECO:0000259" key="4">
    <source>
        <dbReference type="PROSITE" id="PS50893"/>
    </source>
</evidence>
<evidence type="ECO:0000256" key="1">
    <source>
        <dbReference type="ARBA" id="ARBA00022741"/>
    </source>
</evidence>
<feature type="domain" description="ABC transporter" evidence="4">
    <location>
        <begin position="4"/>
        <end position="258"/>
    </location>
</feature>
<accession>A0A3A3H1C4</accession>
<evidence type="ECO:0000313" key="6">
    <source>
        <dbReference type="Proteomes" id="UP000266177"/>
    </source>
</evidence>
<dbReference type="PROSITE" id="PS50893">
    <property type="entry name" value="ABC_TRANSPORTER_2"/>
    <property type="match status" value="2"/>
</dbReference>
<dbReference type="FunFam" id="3.40.50.300:FF:000011">
    <property type="entry name" value="Putative ABC transporter ATP-binding component"/>
    <property type="match status" value="1"/>
</dbReference>
<dbReference type="InterPro" id="IPR003439">
    <property type="entry name" value="ABC_transporter-like_ATP-bd"/>
</dbReference>
<dbReference type="GO" id="GO:0016887">
    <property type="term" value="F:ATP hydrolysis activity"/>
    <property type="evidence" value="ECO:0007669"/>
    <property type="project" value="InterPro"/>
</dbReference>
<dbReference type="Proteomes" id="UP000266177">
    <property type="component" value="Unassembled WGS sequence"/>
</dbReference>
<dbReference type="InterPro" id="IPR003593">
    <property type="entry name" value="AAA+_ATPase"/>
</dbReference>
<evidence type="ECO:0000256" key="2">
    <source>
        <dbReference type="ARBA" id="ARBA00022840"/>
    </source>
</evidence>
<protein>
    <submittedName>
        <fullName evidence="5">ABC transporter ATP-binding protein</fullName>
    </submittedName>
</protein>
<dbReference type="Pfam" id="PF00005">
    <property type="entry name" value="ABC_tran"/>
    <property type="match status" value="2"/>
</dbReference>
<dbReference type="InterPro" id="IPR027417">
    <property type="entry name" value="P-loop_NTPase"/>
</dbReference>
<keyword evidence="2 5" id="KW-0067">ATP-binding</keyword>
<dbReference type="InterPro" id="IPR017871">
    <property type="entry name" value="ABC_transporter-like_CS"/>
</dbReference>
<feature type="coiled-coil region" evidence="3">
    <location>
        <begin position="247"/>
        <end position="274"/>
    </location>
</feature>
<dbReference type="PANTHER" id="PTHR42855">
    <property type="entry name" value="ABC TRANSPORTER ATP-BINDING SUBUNIT"/>
    <property type="match status" value="1"/>
</dbReference>
<dbReference type="EMBL" id="QYZD01000015">
    <property type="protein sequence ID" value="RJG22653.1"/>
    <property type="molecule type" value="Genomic_DNA"/>
</dbReference>
<dbReference type="Gene3D" id="3.40.50.300">
    <property type="entry name" value="P-loop containing nucleotide triphosphate hydrolases"/>
    <property type="match status" value="2"/>
</dbReference>
<dbReference type="InterPro" id="IPR051309">
    <property type="entry name" value="ABCF_ATPase"/>
</dbReference>
<evidence type="ECO:0000256" key="3">
    <source>
        <dbReference type="SAM" id="Coils"/>
    </source>
</evidence>
<dbReference type="PROSITE" id="PS00211">
    <property type="entry name" value="ABC_TRANSPORTER_1"/>
    <property type="match status" value="2"/>
</dbReference>
<organism evidence="5 6">
    <name type="scientific">Paenibacillus thiaminolyticus</name>
    <name type="common">Bacillus thiaminolyticus</name>
    <dbReference type="NCBI Taxonomy" id="49283"/>
    <lineage>
        <taxon>Bacteria</taxon>
        <taxon>Bacillati</taxon>
        <taxon>Bacillota</taxon>
        <taxon>Bacilli</taxon>
        <taxon>Bacillales</taxon>
        <taxon>Paenibacillaceae</taxon>
        <taxon>Paenibacillus</taxon>
    </lineage>
</organism>
<reference evidence="5 6" key="1">
    <citation type="submission" date="2018-09" db="EMBL/GenBank/DDBJ databases">
        <title>Paenibacillus SK2017-BO5.</title>
        <authorList>
            <person name="Piskunova J.V."/>
            <person name="Dubiley S.A."/>
            <person name="Severinov K.V."/>
        </authorList>
    </citation>
    <scope>NUCLEOTIDE SEQUENCE [LARGE SCALE GENOMIC DNA]</scope>
    <source>
        <strain evidence="5 6">BO5</strain>
    </source>
</reference>
<sequence length="512" mass="58027">MSIVTVEQLSHTYGDKNVFHNISFRLLRGEHAGLVGGNGAGKSTLLRILSGELLPDRGTVDWLPDIRAGYLQQHIDLQAGMTIIEYLRTAYADLYAMEARMNQLAAQMAEGGDDLDSLLTRYGELQQQLEHSGFYLIDTKIEEVAAGLGILALGLDRDVSELSGGQRTKLLLGKLLLEQPDVLLLDEPTNYLDDVHIEWLTGYLTRYEQAYLAISHDERFLNAITTTIFHLEHQSIRRYPGNYEQFKRSYELNKEQLQAAYTRQQREIERLEDFIQKNRIRKAKQAKSREKMLERMERIDRPSSGPQPRFAFRVHADPAGTVIEARRLQIGYREPLFAPVDLTVKRGEKIAIVGHNGIGKSTILKTLLGLIPALGGTVQFGDRVKTAYFAQEEQAPDHSPLEHLSALRPDMTLKDFRRLLAQSGLTEKHIRKAIGLLSGGEQAKVRLCELMLTDSNVLVLDEPTSHLDVRAKDAFQDALKKYAGTILLVSHEPNFYEGWVTQVWNVQEWMKK</sequence>
<comment type="caution">
    <text evidence="5">The sequence shown here is derived from an EMBL/GenBank/DDBJ whole genome shotgun (WGS) entry which is preliminary data.</text>
</comment>
<keyword evidence="1" id="KW-0547">Nucleotide-binding</keyword>
<keyword evidence="3" id="KW-0175">Coiled coil</keyword>